<feature type="domain" description="Plastocyanin-like" evidence="7">
    <location>
        <begin position="435"/>
        <end position="552"/>
    </location>
</feature>
<dbReference type="PANTHER" id="PTHR11709">
    <property type="entry name" value="MULTI-COPPER OXIDASE"/>
    <property type="match status" value="1"/>
</dbReference>
<protein>
    <submittedName>
        <fullName evidence="9">Probable laccase</fullName>
    </submittedName>
</protein>
<dbReference type="InterPro" id="IPR045087">
    <property type="entry name" value="Cu-oxidase_fam"/>
</dbReference>
<dbReference type="CDD" id="cd13854">
    <property type="entry name" value="CuRO_1_MaLCC_like"/>
    <property type="match status" value="1"/>
</dbReference>
<dbReference type="EMBL" id="FJOG01000018">
    <property type="protein sequence ID" value="CZR61418.1"/>
    <property type="molecule type" value="Genomic_DNA"/>
</dbReference>
<keyword evidence="4" id="KW-0186">Copper</keyword>
<dbReference type="GO" id="GO:0005507">
    <property type="term" value="F:copper ion binding"/>
    <property type="evidence" value="ECO:0007669"/>
    <property type="project" value="InterPro"/>
</dbReference>
<keyword evidence="10" id="KW-1185">Reference proteome</keyword>
<dbReference type="STRING" id="576137.A0A1L7X8Q4"/>
<dbReference type="CDD" id="cd13901">
    <property type="entry name" value="CuRO_3_MaLCC_like"/>
    <property type="match status" value="1"/>
</dbReference>
<keyword evidence="2" id="KW-0479">Metal-binding</keyword>
<dbReference type="Pfam" id="PF07732">
    <property type="entry name" value="Cu-oxidase_3"/>
    <property type="match status" value="1"/>
</dbReference>
<evidence type="ECO:0000256" key="3">
    <source>
        <dbReference type="ARBA" id="ARBA00023002"/>
    </source>
</evidence>
<dbReference type="Pfam" id="PF07731">
    <property type="entry name" value="Cu-oxidase_2"/>
    <property type="match status" value="1"/>
</dbReference>
<dbReference type="Proteomes" id="UP000184330">
    <property type="component" value="Unassembled WGS sequence"/>
</dbReference>
<dbReference type="OrthoDB" id="2121828at2759"/>
<dbReference type="Gene3D" id="2.60.40.420">
    <property type="entry name" value="Cupredoxins - blue copper proteins"/>
    <property type="match status" value="3"/>
</dbReference>
<name>A0A1L7X8Q4_9HELO</name>
<dbReference type="FunFam" id="2.60.40.420:FF:000021">
    <property type="entry name" value="Extracellular dihydrogeodin oxidase/laccase"/>
    <property type="match status" value="1"/>
</dbReference>
<feature type="chain" id="PRO_5012046926" evidence="5">
    <location>
        <begin position="18"/>
        <end position="586"/>
    </location>
</feature>
<evidence type="ECO:0000313" key="10">
    <source>
        <dbReference type="Proteomes" id="UP000184330"/>
    </source>
</evidence>
<proteinExistence type="inferred from homology"/>
<dbReference type="AlphaFoldDB" id="A0A1L7X8Q4"/>
<evidence type="ECO:0000256" key="1">
    <source>
        <dbReference type="ARBA" id="ARBA00010609"/>
    </source>
</evidence>
<reference evidence="9 10" key="1">
    <citation type="submission" date="2016-03" db="EMBL/GenBank/DDBJ databases">
        <authorList>
            <person name="Ploux O."/>
        </authorList>
    </citation>
    <scope>NUCLEOTIDE SEQUENCE [LARGE SCALE GENOMIC DNA]</scope>
    <source>
        <strain evidence="9 10">UAMH 11012</strain>
    </source>
</reference>
<evidence type="ECO:0000259" key="8">
    <source>
        <dbReference type="Pfam" id="PF07732"/>
    </source>
</evidence>
<dbReference type="InterPro" id="IPR033138">
    <property type="entry name" value="Cu_oxidase_CS"/>
</dbReference>
<dbReference type="SUPFAM" id="SSF49503">
    <property type="entry name" value="Cupredoxins"/>
    <property type="match status" value="3"/>
</dbReference>
<sequence>MHFTTLVALALGSVVAGQNNYPNMPVDFLQTTNPVTPLPQGKPWGGATAQNTNPYTNPPNTGVIRSFDFTISRGKISPDGYEKNALLVNNQFPGPLIEANWGDTIQVTVHNEIVGPEEGTALHWHGLLQHGTQYMDGVPGISQCPIPPNGTFTYTFNADLYGTSWWHSHYSAQYVGGLFGPMIIHGPSIANYDIDVGPVLLTDYFHKDYYSLVEDVVSTDFNKVLQPSDNNLINGHNNFNCSTITLNSTAKCTSNAGVATFQFTAGKTHRLRLINAGAEGMQKFSIDGHNLTVIAQDFVPVNPYDTQVVTLGIGQRTDVLVKAPAGYKGKSFTMRSSLAGNGCSITIQPDATAVVYYDTMHTPNTTAWPAFLDSVAHQCANDPISITTPLYPMKPTPPTTTKEIDINFAQNETGYWLWTMNDVSFRANYNDPVFLLAATGNDSYPMDPEWNVYNFGTNSSIRIVISNPGPAAHPMHLHGHNFYVLDVGTGAWDGTTIVNADNPQRRDTQIVPAAGYLVIQFEADNPGAWPLHCHIAWHVSAGLYVTVLERPDEITATKVPSIMAQTCRDWSAFTGGYVIDQIDSGL</sequence>
<dbReference type="PROSITE" id="PS00080">
    <property type="entry name" value="MULTICOPPER_OXIDASE2"/>
    <property type="match status" value="1"/>
</dbReference>
<evidence type="ECO:0000256" key="4">
    <source>
        <dbReference type="ARBA" id="ARBA00023008"/>
    </source>
</evidence>
<dbReference type="InterPro" id="IPR008972">
    <property type="entry name" value="Cupredoxin"/>
</dbReference>
<dbReference type="PANTHER" id="PTHR11709:SF145">
    <property type="entry name" value="LCC1"/>
    <property type="match status" value="1"/>
</dbReference>
<evidence type="ECO:0000259" key="7">
    <source>
        <dbReference type="Pfam" id="PF07731"/>
    </source>
</evidence>
<evidence type="ECO:0000313" key="9">
    <source>
        <dbReference type="EMBL" id="CZR61418.1"/>
    </source>
</evidence>
<dbReference type="InterPro" id="IPR001117">
    <property type="entry name" value="Cu-oxidase_2nd"/>
</dbReference>
<evidence type="ECO:0000259" key="6">
    <source>
        <dbReference type="Pfam" id="PF00394"/>
    </source>
</evidence>
<feature type="domain" description="Plastocyanin-like" evidence="8">
    <location>
        <begin position="71"/>
        <end position="187"/>
    </location>
</feature>
<evidence type="ECO:0000256" key="2">
    <source>
        <dbReference type="ARBA" id="ARBA00022723"/>
    </source>
</evidence>
<dbReference type="PROSITE" id="PS00079">
    <property type="entry name" value="MULTICOPPER_OXIDASE1"/>
    <property type="match status" value="1"/>
</dbReference>
<dbReference type="InterPro" id="IPR002355">
    <property type="entry name" value="Cu_oxidase_Cu_BS"/>
</dbReference>
<comment type="similarity">
    <text evidence="1">Belongs to the multicopper oxidase family.</text>
</comment>
<accession>A0A1L7X8Q4</accession>
<feature type="signal peptide" evidence="5">
    <location>
        <begin position="1"/>
        <end position="17"/>
    </location>
</feature>
<dbReference type="InterPro" id="IPR011707">
    <property type="entry name" value="Cu-oxidase-like_N"/>
</dbReference>
<organism evidence="9 10">
    <name type="scientific">Phialocephala subalpina</name>
    <dbReference type="NCBI Taxonomy" id="576137"/>
    <lineage>
        <taxon>Eukaryota</taxon>
        <taxon>Fungi</taxon>
        <taxon>Dikarya</taxon>
        <taxon>Ascomycota</taxon>
        <taxon>Pezizomycotina</taxon>
        <taxon>Leotiomycetes</taxon>
        <taxon>Helotiales</taxon>
        <taxon>Mollisiaceae</taxon>
        <taxon>Phialocephala</taxon>
        <taxon>Phialocephala fortinii species complex</taxon>
    </lineage>
</organism>
<keyword evidence="5" id="KW-0732">Signal</keyword>
<keyword evidence="3" id="KW-0560">Oxidoreductase</keyword>
<dbReference type="InterPro" id="IPR011706">
    <property type="entry name" value="Cu-oxidase_C"/>
</dbReference>
<evidence type="ECO:0000256" key="5">
    <source>
        <dbReference type="SAM" id="SignalP"/>
    </source>
</evidence>
<dbReference type="GO" id="GO:0016491">
    <property type="term" value="F:oxidoreductase activity"/>
    <property type="evidence" value="ECO:0007669"/>
    <property type="project" value="UniProtKB-KW"/>
</dbReference>
<dbReference type="Pfam" id="PF00394">
    <property type="entry name" value="Cu-oxidase"/>
    <property type="match status" value="1"/>
</dbReference>
<gene>
    <name evidence="9" type="ORF">PAC_11314</name>
</gene>
<feature type="domain" description="Plastocyanin-like" evidence="6">
    <location>
        <begin position="198"/>
        <end position="357"/>
    </location>
</feature>